<feature type="region of interest" description="Disordered" evidence="1">
    <location>
        <begin position="146"/>
        <end position="165"/>
    </location>
</feature>
<reference evidence="3 4" key="1">
    <citation type="submission" date="2017-06" db="EMBL/GenBank/DDBJ databases">
        <title>Genome of Fusarium nygamai isolate CS10214.</title>
        <authorList>
            <person name="Gardiner D.M."/>
            <person name="Obanor F."/>
            <person name="Kazan K."/>
        </authorList>
    </citation>
    <scope>NUCLEOTIDE SEQUENCE [LARGE SCALE GENOMIC DNA]</scope>
    <source>
        <strain evidence="3 4">CS10214</strain>
    </source>
</reference>
<keyword evidence="2" id="KW-0732">Signal</keyword>
<dbReference type="Proteomes" id="UP000236664">
    <property type="component" value="Unassembled WGS sequence"/>
</dbReference>
<feature type="compositionally biased region" description="Basic and acidic residues" evidence="1">
    <location>
        <begin position="119"/>
        <end position="134"/>
    </location>
</feature>
<dbReference type="EMBL" id="MTQA01000077">
    <property type="protein sequence ID" value="PNP80409.1"/>
    <property type="molecule type" value="Genomic_DNA"/>
</dbReference>
<name>A0A2K0WDQ7_GIBNY</name>
<evidence type="ECO:0000256" key="2">
    <source>
        <dbReference type="SAM" id="SignalP"/>
    </source>
</evidence>
<feature type="chain" id="PRO_5014403344" evidence="2">
    <location>
        <begin position="25"/>
        <end position="234"/>
    </location>
</feature>
<dbReference type="AlphaFoldDB" id="A0A2K0WDQ7"/>
<evidence type="ECO:0000313" key="3">
    <source>
        <dbReference type="EMBL" id="PNP80409.1"/>
    </source>
</evidence>
<comment type="caution">
    <text evidence="3">The sequence shown here is derived from an EMBL/GenBank/DDBJ whole genome shotgun (WGS) entry which is preliminary data.</text>
</comment>
<proteinExistence type="predicted"/>
<feature type="region of interest" description="Disordered" evidence="1">
    <location>
        <begin position="114"/>
        <end position="134"/>
    </location>
</feature>
<evidence type="ECO:0000313" key="4">
    <source>
        <dbReference type="Proteomes" id="UP000236664"/>
    </source>
</evidence>
<dbReference type="OrthoDB" id="4980193at2759"/>
<accession>A0A2K0WDQ7</accession>
<gene>
    <name evidence="3" type="ORF">FNYG_06008</name>
</gene>
<protein>
    <submittedName>
        <fullName evidence="3">Uncharacterized protein</fullName>
    </submittedName>
</protein>
<feature type="signal peptide" evidence="2">
    <location>
        <begin position="1"/>
        <end position="24"/>
    </location>
</feature>
<sequence>MLPQTKIFLLAIFNLGFLFEAVFGDRFYYGSECTGDYQAFKADQYEKCYRSSKGYSRSIWSDSTGVNEWWTAYRRRQGGAICGYSVCSFNALNDNCCSASGKFISGLIVHRPGRSQMASKEKTAAEESRQRDPEAASRAFLKLSPEEQAAAAKSGGPPVGVDITGTKWEPKECEEIGGPDAQSFIELPDGTYHGLGAGVLQVSEEELQRQLKAKGKPALSDEKISQLREDGFLE</sequence>
<keyword evidence="4" id="KW-1185">Reference proteome</keyword>
<feature type="compositionally biased region" description="Basic and acidic residues" evidence="1">
    <location>
        <begin position="219"/>
        <end position="234"/>
    </location>
</feature>
<organism evidence="3 4">
    <name type="scientific">Gibberella nygamai</name>
    <name type="common">Bean root rot disease fungus</name>
    <name type="synonym">Fusarium nygamai</name>
    <dbReference type="NCBI Taxonomy" id="42673"/>
    <lineage>
        <taxon>Eukaryota</taxon>
        <taxon>Fungi</taxon>
        <taxon>Dikarya</taxon>
        <taxon>Ascomycota</taxon>
        <taxon>Pezizomycotina</taxon>
        <taxon>Sordariomycetes</taxon>
        <taxon>Hypocreomycetidae</taxon>
        <taxon>Hypocreales</taxon>
        <taxon>Nectriaceae</taxon>
        <taxon>Fusarium</taxon>
        <taxon>Fusarium fujikuroi species complex</taxon>
    </lineage>
</organism>
<feature type="region of interest" description="Disordered" evidence="1">
    <location>
        <begin position="212"/>
        <end position="234"/>
    </location>
</feature>
<evidence type="ECO:0000256" key="1">
    <source>
        <dbReference type="SAM" id="MobiDB-lite"/>
    </source>
</evidence>